<name>A0A1X2EME8_9MYCO</name>
<keyword evidence="6" id="KW-0406">Ion transport</keyword>
<keyword evidence="2" id="KW-0813">Transport</keyword>
<dbReference type="InterPro" id="IPR006036">
    <property type="entry name" value="K_uptake_TrkA"/>
</dbReference>
<evidence type="ECO:0000256" key="6">
    <source>
        <dbReference type="ARBA" id="ARBA00023065"/>
    </source>
</evidence>
<evidence type="ECO:0000256" key="5">
    <source>
        <dbReference type="ARBA" id="ARBA00023027"/>
    </source>
</evidence>
<dbReference type="GO" id="GO:0015079">
    <property type="term" value="F:potassium ion transmembrane transporter activity"/>
    <property type="evidence" value="ECO:0007669"/>
    <property type="project" value="InterPro"/>
</dbReference>
<evidence type="ECO:0000313" key="10">
    <source>
        <dbReference type="Proteomes" id="UP000193090"/>
    </source>
</evidence>
<reference evidence="9 10" key="1">
    <citation type="submission" date="2016-01" db="EMBL/GenBank/DDBJ databases">
        <title>The new phylogeny of the genus Mycobacterium.</title>
        <authorList>
            <person name="Tarcisio F."/>
            <person name="Conor M."/>
            <person name="Antonella G."/>
            <person name="Elisabetta G."/>
            <person name="Giulia F.S."/>
            <person name="Sara T."/>
            <person name="Anna F."/>
            <person name="Clotilde B."/>
            <person name="Roberto B."/>
            <person name="Veronica D.S."/>
            <person name="Fabio R."/>
            <person name="Monica P."/>
            <person name="Olivier J."/>
            <person name="Enrico T."/>
            <person name="Nicola S."/>
        </authorList>
    </citation>
    <scope>NUCLEOTIDE SEQUENCE [LARGE SCALE GENOMIC DNA]</scope>
    <source>
        <strain evidence="9 10">DSM 44153</strain>
    </source>
</reference>
<dbReference type="InterPro" id="IPR036721">
    <property type="entry name" value="RCK_C_sf"/>
</dbReference>
<dbReference type="Proteomes" id="UP000193090">
    <property type="component" value="Unassembled WGS sequence"/>
</dbReference>
<dbReference type="GO" id="GO:0005886">
    <property type="term" value="C:plasma membrane"/>
    <property type="evidence" value="ECO:0007669"/>
    <property type="project" value="InterPro"/>
</dbReference>
<proteinExistence type="predicted"/>
<dbReference type="Gene3D" id="3.40.50.720">
    <property type="entry name" value="NAD(P)-binding Rossmann-like Domain"/>
    <property type="match status" value="1"/>
</dbReference>
<evidence type="ECO:0000256" key="2">
    <source>
        <dbReference type="ARBA" id="ARBA00022448"/>
    </source>
</evidence>
<dbReference type="InterPro" id="IPR003148">
    <property type="entry name" value="RCK_N"/>
</dbReference>
<feature type="domain" description="RCK N-terminal" evidence="7">
    <location>
        <begin position="1"/>
        <end position="117"/>
    </location>
</feature>
<keyword evidence="4" id="KW-0630">Potassium</keyword>
<protein>
    <recommendedName>
        <fullName evidence="1">Trk system potassium uptake protein TrkA</fullName>
    </recommendedName>
</protein>
<keyword evidence="3" id="KW-0633">Potassium transport</keyword>
<feature type="domain" description="RCK C-terminal" evidence="8">
    <location>
        <begin position="137"/>
        <end position="221"/>
    </location>
</feature>
<evidence type="ECO:0000259" key="7">
    <source>
        <dbReference type="PROSITE" id="PS51201"/>
    </source>
</evidence>
<evidence type="ECO:0000256" key="3">
    <source>
        <dbReference type="ARBA" id="ARBA00022538"/>
    </source>
</evidence>
<accession>A0A1X2EME8</accession>
<dbReference type="RefSeq" id="WP_085109278.1">
    <property type="nucleotide sequence ID" value="NZ_JACKSN010000038.1"/>
</dbReference>
<dbReference type="InterPro" id="IPR050721">
    <property type="entry name" value="Trk_Ktr_HKT_K-transport"/>
</dbReference>
<dbReference type="PRINTS" id="PR00335">
    <property type="entry name" value="KUPTAKETRKA"/>
</dbReference>
<keyword evidence="10" id="KW-1185">Reference proteome</keyword>
<dbReference type="EMBL" id="LQPZ01000015">
    <property type="protein sequence ID" value="ORX06698.1"/>
    <property type="molecule type" value="Genomic_DNA"/>
</dbReference>
<dbReference type="Pfam" id="PF02254">
    <property type="entry name" value="TrkA_N"/>
    <property type="match status" value="1"/>
</dbReference>
<dbReference type="PROSITE" id="PS51202">
    <property type="entry name" value="RCK_C"/>
    <property type="match status" value="1"/>
</dbReference>
<keyword evidence="5" id="KW-0520">NAD</keyword>
<sequence>MRVGIAGAGAVGRAVARELLDNGHKVLLIERQTGHYQPGEVDDADWLLGDAAELSTLEEAGLQTCDVVIAATGQDKVNLAVALLAKTEFAVPRVVARVNETRNEWLFTEEWGVDVAVSTPRAIVANVEGAIDVGHLVPVMGLRQSQVNLAKLTLPATNPLVGQRICDVELPADTALVVVLRDDETILPRSPQMLAAGDELVFAANRATEHRIRAVIEAQDPALAGPGAEPA</sequence>
<evidence type="ECO:0000256" key="1">
    <source>
        <dbReference type="ARBA" id="ARBA00017378"/>
    </source>
</evidence>
<organism evidence="9 10">
    <name type="scientific">Mycolicibacillus trivialis</name>
    <dbReference type="NCBI Taxonomy" id="1798"/>
    <lineage>
        <taxon>Bacteria</taxon>
        <taxon>Bacillati</taxon>
        <taxon>Actinomycetota</taxon>
        <taxon>Actinomycetes</taxon>
        <taxon>Mycobacteriales</taxon>
        <taxon>Mycobacteriaceae</taxon>
        <taxon>Mycolicibacillus</taxon>
    </lineage>
</organism>
<dbReference type="InterPro" id="IPR006037">
    <property type="entry name" value="RCK_C"/>
</dbReference>
<evidence type="ECO:0000313" key="9">
    <source>
        <dbReference type="EMBL" id="ORX06698.1"/>
    </source>
</evidence>
<dbReference type="Pfam" id="PF02080">
    <property type="entry name" value="TrkA_C"/>
    <property type="match status" value="1"/>
</dbReference>
<dbReference type="Gene3D" id="3.30.70.1450">
    <property type="entry name" value="Regulator of K+ conductance, C-terminal domain"/>
    <property type="match status" value="1"/>
</dbReference>
<dbReference type="PANTHER" id="PTHR43833">
    <property type="entry name" value="POTASSIUM CHANNEL PROTEIN 2-RELATED-RELATED"/>
    <property type="match status" value="1"/>
</dbReference>
<dbReference type="SUPFAM" id="SSF51735">
    <property type="entry name" value="NAD(P)-binding Rossmann-fold domains"/>
    <property type="match status" value="1"/>
</dbReference>
<dbReference type="OrthoDB" id="9775180at2"/>
<evidence type="ECO:0000259" key="8">
    <source>
        <dbReference type="PROSITE" id="PS51202"/>
    </source>
</evidence>
<dbReference type="PANTHER" id="PTHR43833:SF5">
    <property type="entry name" value="TRK SYSTEM POTASSIUM UPTAKE PROTEIN TRKA"/>
    <property type="match status" value="1"/>
</dbReference>
<dbReference type="SUPFAM" id="SSF116726">
    <property type="entry name" value="TrkA C-terminal domain-like"/>
    <property type="match status" value="1"/>
</dbReference>
<dbReference type="AlphaFoldDB" id="A0A1X2EME8"/>
<dbReference type="PROSITE" id="PS51201">
    <property type="entry name" value="RCK_N"/>
    <property type="match status" value="1"/>
</dbReference>
<gene>
    <name evidence="9" type="ORF">AWC30_06250</name>
</gene>
<dbReference type="STRING" id="1798.AWC30_06250"/>
<comment type="caution">
    <text evidence="9">The sequence shown here is derived from an EMBL/GenBank/DDBJ whole genome shotgun (WGS) entry which is preliminary data.</text>
</comment>
<dbReference type="InterPro" id="IPR036291">
    <property type="entry name" value="NAD(P)-bd_dom_sf"/>
</dbReference>
<evidence type="ECO:0000256" key="4">
    <source>
        <dbReference type="ARBA" id="ARBA00022958"/>
    </source>
</evidence>